<dbReference type="InterPro" id="IPR031632">
    <property type="entry name" value="SVIP"/>
</dbReference>
<feature type="compositionally biased region" description="Low complexity" evidence="4">
    <location>
        <begin position="46"/>
        <end position="58"/>
    </location>
</feature>
<dbReference type="EMBL" id="OZ075120">
    <property type="protein sequence ID" value="CAL4892017.1"/>
    <property type="molecule type" value="Genomic_DNA"/>
</dbReference>
<keyword evidence="2" id="KW-0564">Palmitate</keyword>
<evidence type="ECO:0000313" key="6">
    <source>
        <dbReference type="Proteomes" id="UP001497457"/>
    </source>
</evidence>
<name>A0ABC8VLM4_9POAL</name>
<dbReference type="AlphaFoldDB" id="A0ABC8VLM4"/>
<keyword evidence="1" id="KW-0519">Myristate</keyword>
<feature type="compositionally biased region" description="Basic and acidic residues" evidence="4">
    <location>
        <begin position="14"/>
        <end position="45"/>
    </location>
</feature>
<evidence type="ECO:0000256" key="1">
    <source>
        <dbReference type="ARBA" id="ARBA00022707"/>
    </source>
</evidence>
<proteinExistence type="predicted"/>
<sequence>MGQCPCFGSAQAAEQERRAEEDRLESQDARAKAAEAAQRRQEAFDKSAAGRAAKAQMKAMKESKTSNQGEPVLKWQMGS</sequence>
<gene>
    <name evidence="5" type="ORF">URODEC1_LOCUS4083</name>
</gene>
<organism evidence="5 6">
    <name type="scientific">Urochloa decumbens</name>
    <dbReference type="NCBI Taxonomy" id="240449"/>
    <lineage>
        <taxon>Eukaryota</taxon>
        <taxon>Viridiplantae</taxon>
        <taxon>Streptophyta</taxon>
        <taxon>Embryophyta</taxon>
        <taxon>Tracheophyta</taxon>
        <taxon>Spermatophyta</taxon>
        <taxon>Magnoliopsida</taxon>
        <taxon>Liliopsida</taxon>
        <taxon>Poales</taxon>
        <taxon>Poaceae</taxon>
        <taxon>PACMAD clade</taxon>
        <taxon>Panicoideae</taxon>
        <taxon>Panicodae</taxon>
        <taxon>Paniceae</taxon>
        <taxon>Melinidinae</taxon>
        <taxon>Urochloa</taxon>
    </lineage>
</organism>
<dbReference type="PANTHER" id="PTHR36813:SF1">
    <property type="entry name" value="TRANSMEMBRANE PROTEIN"/>
    <property type="match status" value="1"/>
</dbReference>
<dbReference type="PANTHER" id="PTHR36813">
    <property type="entry name" value="TRANSMEMBRANE PROTEIN"/>
    <property type="match status" value="1"/>
</dbReference>
<dbReference type="Pfam" id="PF15811">
    <property type="entry name" value="SVIP"/>
    <property type="match status" value="1"/>
</dbReference>
<protein>
    <recommendedName>
        <fullName evidence="7">Small VCP/p97-interacting protein</fullName>
    </recommendedName>
</protein>
<accession>A0ABC8VLM4</accession>
<reference evidence="6" key="1">
    <citation type="submission" date="2024-06" db="EMBL/GenBank/DDBJ databases">
        <authorList>
            <person name="Ryan C."/>
        </authorList>
    </citation>
    <scope>NUCLEOTIDE SEQUENCE [LARGE SCALE GENOMIC DNA]</scope>
</reference>
<keyword evidence="6" id="KW-1185">Reference proteome</keyword>
<evidence type="ECO:0008006" key="7">
    <source>
        <dbReference type="Google" id="ProtNLM"/>
    </source>
</evidence>
<evidence type="ECO:0000256" key="3">
    <source>
        <dbReference type="ARBA" id="ARBA00023288"/>
    </source>
</evidence>
<evidence type="ECO:0000313" key="5">
    <source>
        <dbReference type="EMBL" id="CAL4892017.1"/>
    </source>
</evidence>
<dbReference type="Proteomes" id="UP001497457">
    <property type="component" value="Chromosome 10rd"/>
</dbReference>
<feature type="region of interest" description="Disordered" evidence="4">
    <location>
        <begin position="1"/>
        <end position="79"/>
    </location>
</feature>
<keyword evidence="3" id="KW-0449">Lipoprotein</keyword>
<evidence type="ECO:0000256" key="4">
    <source>
        <dbReference type="SAM" id="MobiDB-lite"/>
    </source>
</evidence>
<evidence type="ECO:0000256" key="2">
    <source>
        <dbReference type="ARBA" id="ARBA00023139"/>
    </source>
</evidence>
<reference evidence="5 6" key="2">
    <citation type="submission" date="2024-10" db="EMBL/GenBank/DDBJ databases">
        <authorList>
            <person name="Ryan C."/>
        </authorList>
    </citation>
    <scope>NUCLEOTIDE SEQUENCE [LARGE SCALE GENOMIC DNA]</scope>
</reference>